<keyword evidence="2" id="KW-0689">Ribosomal protein</keyword>
<dbReference type="PANTHER" id="PTHR28266">
    <property type="entry name" value="54S RIBOSOMAL PROTEIN L20, MITOCHONDRIAL"/>
    <property type="match status" value="1"/>
</dbReference>
<dbReference type="PANTHER" id="PTHR28266:SF1">
    <property type="entry name" value="LARGE RIBOSOMAL SUBUNIT PROTEIN ML58"/>
    <property type="match status" value="1"/>
</dbReference>
<dbReference type="RefSeq" id="XP_018738165.1">
    <property type="nucleotide sequence ID" value="XM_018880337.1"/>
</dbReference>
<protein>
    <submittedName>
        <fullName evidence="2">Mitochondrial 54S ribosomal protein YmL20</fullName>
    </submittedName>
</protein>
<feature type="compositionally biased region" description="Basic residues" evidence="1">
    <location>
        <begin position="175"/>
        <end position="189"/>
    </location>
</feature>
<keyword evidence="2" id="KW-0687">Ribonucleoprotein</keyword>
<accession>A0A167FTM5</accession>
<evidence type="ECO:0000256" key="1">
    <source>
        <dbReference type="SAM" id="MobiDB-lite"/>
    </source>
</evidence>
<keyword evidence="3" id="KW-1185">Reference proteome</keyword>
<gene>
    <name evidence="2" type="primary">MRPL20</name>
    <name evidence="2" type="ORF">AWJ20_3327</name>
</gene>
<dbReference type="GO" id="GO:0005762">
    <property type="term" value="C:mitochondrial large ribosomal subunit"/>
    <property type="evidence" value="ECO:0007669"/>
    <property type="project" value="TreeGrafter"/>
</dbReference>
<dbReference type="Pfam" id="PF12824">
    <property type="entry name" value="MRP-L20"/>
    <property type="match status" value="1"/>
</dbReference>
<dbReference type="KEGG" id="slb:AWJ20_3327"/>
<reference evidence="2 3" key="1">
    <citation type="submission" date="2016-02" db="EMBL/GenBank/DDBJ databases">
        <title>Complete genome sequence and transcriptome regulation of the pentose utilising yeast Sugiyamaella lignohabitans.</title>
        <authorList>
            <person name="Bellasio M."/>
            <person name="Peymann A."/>
            <person name="Valli M."/>
            <person name="Sipitzky M."/>
            <person name="Graf A."/>
            <person name="Sauer M."/>
            <person name="Marx H."/>
            <person name="Mattanovich D."/>
        </authorList>
    </citation>
    <scope>NUCLEOTIDE SEQUENCE [LARGE SCALE GENOMIC DNA]</scope>
    <source>
        <strain evidence="2 3">CBS 10342</strain>
    </source>
</reference>
<evidence type="ECO:0000313" key="3">
    <source>
        <dbReference type="Proteomes" id="UP000189580"/>
    </source>
</evidence>
<proteinExistence type="predicted"/>
<dbReference type="OrthoDB" id="6021263at2759"/>
<dbReference type="EMBL" id="CP014503">
    <property type="protein sequence ID" value="ANB15688.1"/>
    <property type="molecule type" value="Genomic_DNA"/>
</dbReference>
<feature type="region of interest" description="Disordered" evidence="1">
    <location>
        <begin position="174"/>
        <end position="195"/>
    </location>
</feature>
<dbReference type="Proteomes" id="UP000189580">
    <property type="component" value="Chromosome b"/>
</dbReference>
<evidence type="ECO:0000313" key="2">
    <source>
        <dbReference type="EMBL" id="ANB15688.1"/>
    </source>
</evidence>
<dbReference type="InterPro" id="IPR024388">
    <property type="entry name" value="Ribosomal_mL58"/>
</dbReference>
<dbReference type="AlphaFoldDB" id="A0A167FTM5"/>
<dbReference type="GO" id="GO:0003735">
    <property type="term" value="F:structural constituent of ribosome"/>
    <property type="evidence" value="ECO:0007669"/>
    <property type="project" value="TreeGrafter"/>
</dbReference>
<sequence>MLSKHRVTLGLSGNSFLRSIRNASSKHTNPGREAIPTRFPTLYNPKRSASNNKIQLPIGLVYNPAPAAPSPYETPAAFLPKEDKRTVVVNSEEFPVDKIPALKEPLEKKYNLTEKDLIEIHNLRTSDPNKWTRRALAEKFSCSEFMISVASKPNPEYKKEMDERLETIKESWSPRRARARNDRQRRKRLWIRDAQ</sequence>
<dbReference type="GeneID" id="30035337"/>
<name>A0A167FTM5_9ASCO</name>
<organism evidence="2 3">
    <name type="scientific">Sugiyamaella lignohabitans</name>
    <dbReference type="NCBI Taxonomy" id="796027"/>
    <lineage>
        <taxon>Eukaryota</taxon>
        <taxon>Fungi</taxon>
        <taxon>Dikarya</taxon>
        <taxon>Ascomycota</taxon>
        <taxon>Saccharomycotina</taxon>
        <taxon>Dipodascomycetes</taxon>
        <taxon>Dipodascales</taxon>
        <taxon>Trichomonascaceae</taxon>
        <taxon>Sugiyamaella</taxon>
    </lineage>
</organism>